<dbReference type="PANTHER" id="PTHR45913">
    <property type="entry name" value="EPM2A-INTERACTING PROTEIN 1"/>
    <property type="match status" value="1"/>
</dbReference>
<evidence type="ECO:0000313" key="2">
    <source>
        <dbReference type="Proteomes" id="UP001159363"/>
    </source>
</evidence>
<dbReference type="Proteomes" id="UP001159363">
    <property type="component" value="Chromosome 13"/>
</dbReference>
<dbReference type="EMBL" id="JARBHB010000014">
    <property type="protein sequence ID" value="KAJ8869191.1"/>
    <property type="molecule type" value="Genomic_DNA"/>
</dbReference>
<gene>
    <name evidence="1" type="ORF">PR048_030761</name>
</gene>
<reference evidence="1 2" key="1">
    <citation type="submission" date="2023-02" db="EMBL/GenBank/DDBJ databases">
        <title>LHISI_Scaffold_Assembly.</title>
        <authorList>
            <person name="Stuart O.P."/>
            <person name="Cleave R."/>
            <person name="Magrath M.J.L."/>
            <person name="Mikheyev A.S."/>
        </authorList>
    </citation>
    <scope>NUCLEOTIDE SEQUENCE [LARGE SCALE GENOMIC DNA]</scope>
    <source>
        <strain evidence="1">Daus_M_001</strain>
        <tissue evidence="1">Leg muscle</tissue>
    </source>
</reference>
<organism evidence="1 2">
    <name type="scientific">Dryococelus australis</name>
    <dbReference type="NCBI Taxonomy" id="614101"/>
    <lineage>
        <taxon>Eukaryota</taxon>
        <taxon>Metazoa</taxon>
        <taxon>Ecdysozoa</taxon>
        <taxon>Arthropoda</taxon>
        <taxon>Hexapoda</taxon>
        <taxon>Insecta</taxon>
        <taxon>Pterygota</taxon>
        <taxon>Neoptera</taxon>
        <taxon>Polyneoptera</taxon>
        <taxon>Phasmatodea</taxon>
        <taxon>Verophasmatodea</taxon>
        <taxon>Anareolatae</taxon>
        <taxon>Phasmatidae</taxon>
        <taxon>Eurycanthinae</taxon>
        <taxon>Dryococelus</taxon>
    </lineage>
</organism>
<name>A0ABQ9GDN6_9NEOP</name>
<comment type="caution">
    <text evidence="1">The sequence shown here is derived from an EMBL/GenBank/DDBJ whole genome shotgun (WGS) entry which is preliminary data.</text>
</comment>
<dbReference type="PANTHER" id="PTHR45913:SF20">
    <property type="entry name" value="GENERAL TRANSCRIPTION FACTOR II-I REPEAT DOMAIN-CONTAINING PROTEIN 2"/>
    <property type="match status" value="1"/>
</dbReference>
<keyword evidence="2" id="KW-1185">Reference proteome</keyword>
<evidence type="ECO:0008006" key="3">
    <source>
        <dbReference type="Google" id="ProtNLM"/>
    </source>
</evidence>
<evidence type="ECO:0000313" key="1">
    <source>
        <dbReference type="EMBL" id="KAJ8869191.1"/>
    </source>
</evidence>
<accession>A0ABQ9GDN6</accession>
<sequence length="276" mass="31308">MHHIQFPLELAKAKNLSLMAMLLKSVLHLGMPKWQKNFNQYSFLTRLYKGVALTLSDIVHNNSHFSLCLDESTDKTDVGQLLIFVPYFSIQEELLDLCSLHGTTKGSDIYVAVKKSVDKFSGFGKCSAIVTRGGNRALVYRQFKGVGIRVWEFASLQSRKNLELFFGLRKEIPELLSNFVLSDTTDLEKQLAFSTDITGYLNELNLKHQGKDHLVQLPEEFEDEALDFSEFSINIQNIMAEFNTRFQDFDGMKSSILLFNNPPGCSDTRTASKLTT</sequence>
<proteinExistence type="predicted"/>
<protein>
    <recommendedName>
        <fullName evidence="3">DUF4371 domain-containing protein</fullName>
    </recommendedName>
</protein>